<evidence type="ECO:0000313" key="1">
    <source>
        <dbReference type="EMBL" id="RMB04482.1"/>
    </source>
</evidence>
<evidence type="ECO:0000313" key="2">
    <source>
        <dbReference type="Proteomes" id="UP000271227"/>
    </source>
</evidence>
<dbReference type="PANTHER" id="PTHR47017">
    <property type="entry name" value="ACYL-COA"/>
    <property type="match status" value="1"/>
</dbReference>
<dbReference type="InterPro" id="IPR007434">
    <property type="entry name" value="FemAB-like"/>
</dbReference>
<protein>
    <submittedName>
        <fullName evidence="1">Uncharacterized protein</fullName>
    </submittedName>
</protein>
<dbReference type="SUPFAM" id="SSF55729">
    <property type="entry name" value="Acyl-CoA N-acyltransferases (Nat)"/>
    <property type="match status" value="1"/>
</dbReference>
<dbReference type="OrthoDB" id="9776898at2"/>
<sequence length="386" mass="43753">MPDDTGSLIAEFHSRIADIPATDWDACAGPSHPFVCHAFLKSLEDSGCADGDSGWQPQHVTLKTPEDHAVLAAMPLYIKTHSYGEYVFDHAWAAAFERAGGRYYPKLQASIPFTPVTGPRLLVRNPLDRPRLEPALLSAAMQLSEKVDLSSLHITFTETEQADRLAGLGLLRRTDQQFHWRNQGYDDFDDFLNALSSRKRKQIRKERRTALGNGITIRHLRGAEITERHWDAFFRFYLDTGARKWGTPYLNRTFFSLIGDRMGDDILLFLCERDGQPVAGALNFIGADTLYGRYWGCVEDHPCLHFEACYYQAIDYAIAHGLNCVEAGAQGPHKLARGYEPVMTHSLHWIADPRFRAAVAQYLDHERREVETEVAWLAEQTPFKKS</sequence>
<dbReference type="RefSeq" id="WP_121939420.1">
    <property type="nucleotide sequence ID" value="NZ_REFR01000013.1"/>
</dbReference>
<accession>A0A3M0C5H9</accession>
<dbReference type="Proteomes" id="UP000271227">
    <property type="component" value="Unassembled WGS sequence"/>
</dbReference>
<dbReference type="InParanoid" id="A0A3M0C5H9"/>
<gene>
    <name evidence="1" type="ORF">BXY39_2745</name>
</gene>
<reference evidence="1 2" key="1">
    <citation type="submission" date="2018-10" db="EMBL/GenBank/DDBJ databases">
        <title>Genomic Encyclopedia of Archaeal and Bacterial Type Strains, Phase II (KMG-II): from individual species to whole genera.</title>
        <authorList>
            <person name="Goeker M."/>
        </authorList>
    </citation>
    <scope>NUCLEOTIDE SEQUENCE [LARGE SCALE GENOMIC DNA]</scope>
    <source>
        <strain evidence="1 2">DSM 25217</strain>
    </source>
</reference>
<dbReference type="AlphaFoldDB" id="A0A3M0C5H9"/>
<proteinExistence type="predicted"/>
<dbReference type="Gene3D" id="3.40.630.30">
    <property type="match status" value="1"/>
</dbReference>
<dbReference type="InterPro" id="IPR016181">
    <property type="entry name" value="Acyl_CoA_acyltransferase"/>
</dbReference>
<organism evidence="1 2">
    <name type="scientific">Eilatimonas milleporae</name>
    <dbReference type="NCBI Taxonomy" id="911205"/>
    <lineage>
        <taxon>Bacteria</taxon>
        <taxon>Pseudomonadati</taxon>
        <taxon>Pseudomonadota</taxon>
        <taxon>Alphaproteobacteria</taxon>
        <taxon>Kordiimonadales</taxon>
        <taxon>Kordiimonadaceae</taxon>
        <taxon>Eilatimonas</taxon>
    </lineage>
</organism>
<dbReference type="EMBL" id="REFR01000013">
    <property type="protein sequence ID" value="RMB04482.1"/>
    <property type="molecule type" value="Genomic_DNA"/>
</dbReference>
<dbReference type="PANTHER" id="PTHR47017:SF1">
    <property type="entry name" value="ACYL-COA"/>
    <property type="match status" value="1"/>
</dbReference>
<comment type="caution">
    <text evidence="1">The sequence shown here is derived from an EMBL/GenBank/DDBJ whole genome shotgun (WGS) entry which is preliminary data.</text>
</comment>
<keyword evidence="2" id="KW-1185">Reference proteome</keyword>
<name>A0A3M0C5H9_9PROT</name>
<dbReference type="Pfam" id="PF04339">
    <property type="entry name" value="FemAB_like"/>
    <property type="match status" value="1"/>
</dbReference>